<dbReference type="InterPro" id="IPR050246">
    <property type="entry name" value="Class_II_FBP_aldolase"/>
</dbReference>
<dbReference type="PANTHER" id="PTHR30304:SF0">
    <property type="entry name" value="D-TAGATOSE-1,6-BISPHOSPHATE ALDOLASE SUBUNIT GATY-RELATED"/>
    <property type="match status" value="1"/>
</dbReference>
<evidence type="ECO:0000256" key="2">
    <source>
        <dbReference type="PIRSR" id="PIRSR001359-3"/>
    </source>
</evidence>
<name>A0A1M4SC06_VIBGA</name>
<keyword evidence="2" id="KW-0479">Metal-binding</keyword>
<dbReference type="NCBIfam" id="TIGR00167">
    <property type="entry name" value="cbbA"/>
    <property type="match status" value="1"/>
</dbReference>
<dbReference type="AlphaFoldDB" id="A0A1M4SC06"/>
<dbReference type="Pfam" id="PF01116">
    <property type="entry name" value="F_bP_aldolase"/>
    <property type="match status" value="1"/>
</dbReference>
<dbReference type="GO" id="GO:0016832">
    <property type="term" value="F:aldehyde-lyase activity"/>
    <property type="evidence" value="ECO:0007669"/>
    <property type="project" value="InterPro"/>
</dbReference>
<dbReference type="GO" id="GO:0008270">
    <property type="term" value="F:zinc ion binding"/>
    <property type="evidence" value="ECO:0007669"/>
    <property type="project" value="InterPro"/>
</dbReference>
<evidence type="ECO:0000313" key="3">
    <source>
        <dbReference type="EMBL" id="SHE29746.1"/>
    </source>
</evidence>
<proteinExistence type="predicted"/>
<dbReference type="PANTHER" id="PTHR30304">
    <property type="entry name" value="D-TAGATOSE-1,6-BISPHOSPHATE ALDOLASE"/>
    <property type="match status" value="1"/>
</dbReference>
<comment type="cofactor">
    <cofactor evidence="2">
        <name>Zn(2+)</name>
        <dbReference type="ChEBI" id="CHEBI:29105"/>
    </cofactor>
    <text evidence="2">Binds 2 Zn(2+) ions per subunit. One is catalytic and the other provides a structural contribution.</text>
</comment>
<feature type="binding site" evidence="2">
    <location>
        <position position="208"/>
    </location>
    <ligand>
        <name>Zn(2+)</name>
        <dbReference type="ChEBI" id="CHEBI:29105"/>
        <label>1</label>
        <note>catalytic</note>
    </ligand>
</feature>
<dbReference type="Proteomes" id="UP000184159">
    <property type="component" value="Unassembled WGS sequence"/>
</dbReference>
<feature type="binding site" evidence="2">
    <location>
        <position position="134"/>
    </location>
    <ligand>
        <name>Zn(2+)</name>
        <dbReference type="ChEBI" id="CHEBI:29105"/>
        <label>2</label>
    </ligand>
</feature>
<organism evidence="3 4">
    <name type="scientific">Vibrio gazogenes DSM 21264 = NBRC 103151</name>
    <dbReference type="NCBI Taxonomy" id="1123492"/>
    <lineage>
        <taxon>Bacteria</taxon>
        <taxon>Pseudomonadati</taxon>
        <taxon>Pseudomonadota</taxon>
        <taxon>Gammaproteobacteria</taxon>
        <taxon>Vibrionales</taxon>
        <taxon>Vibrionaceae</taxon>
        <taxon>Vibrio</taxon>
    </lineage>
</organism>
<dbReference type="Gene3D" id="3.20.20.70">
    <property type="entry name" value="Aldolase class I"/>
    <property type="match status" value="1"/>
</dbReference>
<protein>
    <submittedName>
        <fullName evidence="3">Fructose-bisphosphate aldolase, class II</fullName>
    </submittedName>
</protein>
<feature type="binding site" evidence="2">
    <location>
        <position position="104"/>
    </location>
    <ligand>
        <name>Zn(2+)</name>
        <dbReference type="ChEBI" id="CHEBI:29105"/>
        <label>2</label>
    </ligand>
</feature>
<sequence length="291" mass="32097">MYVSMKKMLSQANQQNYAVMAINCFNLETVRSVISAAQELRAPIIIDIVQEHLCHHCDSKLITPLVIELASRANIDVALNLDHGEDIGLIKKCVVDGFSSVMVDASKYSFDENIRYTKEIVDFAKIYDASVEGELGNIGLTLSGDYTNEAMFTNPDQAKKFIDETGIDALAVSYGSSHGHYPQGMVPELNFDVLARIKQATHSPLVLHGGSGVGAENIKQSVALGINKINVGSDFMKANVNSIQSQLHENPNKNYWEVIRQAEEQSQEIIKHYISLSGSEGKSLLSNYLHH</sequence>
<keyword evidence="2" id="KW-0862">Zinc</keyword>
<dbReference type="EMBL" id="FQUH01000001">
    <property type="protein sequence ID" value="SHE29746.1"/>
    <property type="molecule type" value="Genomic_DNA"/>
</dbReference>
<gene>
    <name evidence="3" type="ORF">SAMN02745781_00023</name>
</gene>
<accession>A0A1M4SC06</accession>
<dbReference type="CDD" id="cd00947">
    <property type="entry name" value="TBP_aldolase_IIB"/>
    <property type="match status" value="1"/>
</dbReference>
<feature type="active site" description="Proton donor" evidence="1">
    <location>
        <position position="82"/>
    </location>
</feature>
<keyword evidence="4" id="KW-1185">Reference proteome</keyword>
<reference evidence="4" key="1">
    <citation type="submission" date="2016-11" db="EMBL/GenBank/DDBJ databases">
        <authorList>
            <person name="Varghese N."/>
            <person name="Submissions S."/>
        </authorList>
    </citation>
    <scope>NUCLEOTIDE SEQUENCE [LARGE SCALE GENOMIC DNA]</scope>
    <source>
        <strain evidence="4">DSM 21264</strain>
    </source>
</reference>
<dbReference type="GO" id="GO:0005975">
    <property type="term" value="P:carbohydrate metabolic process"/>
    <property type="evidence" value="ECO:0007669"/>
    <property type="project" value="InterPro"/>
</dbReference>
<evidence type="ECO:0000313" key="4">
    <source>
        <dbReference type="Proteomes" id="UP000184159"/>
    </source>
</evidence>
<dbReference type="InterPro" id="IPR013785">
    <property type="entry name" value="Aldolase_TIM"/>
</dbReference>
<dbReference type="InterPro" id="IPR000771">
    <property type="entry name" value="FBA_II"/>
</dbReference>
<evidence type="ECO:0000256" key="1">
    <source>
        <dbReference type="PIRSR" id="PIRSR001359-1"/>
    </source>
</evidence>
<dbReference type="PIRSF" id="PIRSF001359">
    <property type="entry name" value="F_bP_aldolase_II"/>
    <property type="match status" value="1"/>
</dbReference>
<feature type="binding site" evidence="2">
    <location>
        <position position="178"/>
    </location>
    <ligand>
        <name>Zn(2+)</name>
        <dbReference type="ChEBI" id="CHEBI:29105"/>
        <label>1</label>
        <note>catalytic</note>
    </ligand>
</feature>
<feature type="binding site" evidence="2">
    <location>
        <position position="83"/>
    </location>
    <ligand>
        <name>Zn(2+)</name>
        <dbReference type="ChEBI" id="CHEBI:29105"/>
        <label>1</label>
        <note>catalytic</note>
    </ligand>
</feature>
<dbReference type="SUPFAM" id="SSF51569">
    <property type="entry name" value="Aldolase"/>
    <property type="match status" value="1"/>
</dbReference>